<sequence>MDADTLHLIKRLESAIFGRPEISPADSQLDIGQQLSSLKIDESLELDLPRNLEIIAKDLHNTIEEIRNFIIDLIPLIEPISNAEVDTEDNGKDLRLRAKEFMCEWSNLDSDIDNVIDECLKYNNETFDPESPLILENIRRENEQTISRLAETTSRILDNLFSLGEALNISNRQDLPHKSLPPDFGEHKTSHTPGESNQSKSGIDNNKPSSLVETEGAKERIESHNLDEVGEYEQSEAFSNPINSPRDDQISEIANSVRRDSSLGNMEDAIEAWDVNVQQGNAVQARNIFAVGIIRRIKAKLEGRDFDSTTKMSVHEQVCIKLLGKLVLKSSPNNEKSIIAGRQNHPASNKYR</sequence>
<dbReference type="EMBL" id="CAJVPV010017633">
    <property type="protein sequence ID" value="CAG8703378.1"/>
    <property type="molecule type" value="Genomic_DNA"/>
</dbReference>
<feature type="region of interest" description="Disordered" evidence="1">
    <location>
        <begin position="172"/>
        <end position="218"/>
    </location>
</feature>
<proteinExistence type="predicted"/>
<feature type="compositionally biased region" description="Polar residues" evidence="1">
    <location>
        <begin position="191"/>
        <end position="212"/>
    </location>
</feature>
<feature type="non-terminal residue" evidence="2">
    <location>
        <position position="352"/>
    </location>
</feature>
<evidence type="ECO:0000256" key="1">
    <source>
        <dbReference type="SAM" id="MobiDB-lite"/>
    </source>
</evidence>
<accession>A0A9N9HSE2</accession>
<comment type="caution">
    <text evidence="2">The sequence shown here is derived from an EMBL/GenBank/DDBJ whole genome shotgun (WGS) entry which is preliminary data.</text>
</comment>
<dbReference type="AlphaFoldDB" id="A0A9N9HSE2"/>
<evidence type="ECO:0000313" key="2">
    <source>
        <dbReference type="EMBL" id="CAG8703378.1"/>
    </source>
</evidence>
<dbReference type="Proteomes" id="UP000789342">
    <property type="component" value="Unassembled WGS sequence"/>
</dbReference>
<protein>
    <submittedName>
        <fullName evidence="2">4686_t:CDS:1</fullName>
    </submittedName>
</protein>
<reference evidence="2" key="1">
    <citation type="submission" date="2021-06" db="EMBL/GenBank/DDBJ databases">
        <authorList>
            <person name="Kallberg Y."/>
            <person name="Tangrot J."/>
            <person name="Rosling A."/>
        </authorList>
    </citation>
    <scope>NUCLEOTIDE SEQUENCE</scope>
    <source>
        <strain evidence="2">CL551</strain>
    </source>
</reference>
<evidence type="ECO:0000313" key="3">
    <source>
        <dbReference type="Proteomes" id="UP000789342"/>
    </source>
</evidence>
<organism evidence="2 3">
    <name type="scientific">Acaulospora morrowiae</name>
    <dbReference type="NCBI Taxonomy" id="94023"/>
    <lineage>
        <taxon>Eukaryota</taxon>
        <taxon>Fungi</taxon>
        <taxon>Fungi incertae sedis</taxon>
        <taxon>Mucoromycota</taxon>
        <taxon>Glomeromycotina</taxon>
        <taxon>Glomeromycetes</taxon>
        <taxon>Diversisporales</taxon>
        <taxon>Acaulosporaceae</taxon>
        <taxon>Acaulospora</taxon>
    </lineage>
</organism>
<keyword evidence="3" id="KW-1185">Reference proteome</keyword>
<name>A0A9N9HSE2_9GLOM</name>
<gene>
    <name evidence="2" type="ORF">AMORRO_LOCUS12258</name>
</gene>